<protein>
    <recommendedName>
        <fullName evidence="2">T9SS type A sorting domain-containing protein</fullName>
    </recommendedName>
</protein>
<name>A0AAU8FME3_9BACT</name>
<evidence type="ECO:0008006" key="2">
    <source>
        <dbReference type="Google" id="ProtNLM"/>
    </source>
</evidence>
<dbReference type="EMBL" id="CP159289">
    <property type="protein sequence ID" value="XCH25758.1"/>
    <property type="molecule type" value="Genomic_DNA"/>
</dbReference>
<dbReference type="AlphaFoldDB" id="A0AAU8FME3"/>
<dbReference type="RefSeq" id="WP_353721055.1">
    <property type="nucleotide sequence ID" value="NZ_CP159289.1"/>
</dbReference>
<evidence type="ECO:0000313" key="1">
    <source>
        <dbReference type="EMBL" id="XCH25758.1"/>
    </source>
</evidence>
<sequence>MSQQFNAAIIGPTSINTAGWYNWELYYFCKPLGSTTWQFSKDGFNYGSPVGFGDMVSNYNITDANNGNLFLRCTINNNGQNYVTTTTINVNICGGCRVSQDAIVESDGDGESEVKAVFPNPANKVVDVDIYLKNKSDVELQLADITGLNRINKVIEIYRAGFIATDLTLNR</sequence>
<reference evidence="1" key="1">
    <citation type="submission" date="2024-06" db="EMBL/GenBank/DDBJ databases">
        <title>Sequencing and assembly of the genome of Dyadobacter sp. strain 676, a symbiont of Cyamopsis tetragonoloba.</title>
        <authorList>
            <person name="Guro P."/>
            <person name="Sazanova A."/>
            <person name="Kuznetsova I."/>
            <person name="Belimov A."/>
            <person name="Safronova V."/>
        </authorList>
    </citation>
    <scope>NUCLEOTIDE SEQUENCE</scope>
    <source>
        <strain evidence="1">676</strain>
    </source>
</reference>
<accession>A0AAU8FME3</accession>
<gene>
    <name evidence="1" type="ORF">ABV298_04880</name>
</gene>
<proteinExistence type="predicted"/>
<organism evidence="1">
    <name type="scientific">Dyadobacter sp. 676</name>
    <dbReference type="NCBI Taxonomy" id="3088362"/>
    <lineage>
        <taxon>Bacteria</taxon>
        <taxon>Pseudomonadati</taxon>
        <taxon>Bacteroidota</taxon>
        <taxon>Cytophagia</taxon>
        <taxon>Cytophagales</taxon>
        <taxon>Spirosomataceae</taxon>
        <taxon>Dyadobacter</taxon>
    </lineage>
</organism>